<reference evidence="2 3" key="1">
    <citation type="submission" date="2023-03" db="EMBL/GenBank/DDBJ databases">
        <title>Paludisphaera mucosa sp. nov. a novel planctomycete from northern fen.</title>
        <authorList>
            <person name="Ivanova A."/>
        </authorList>
    </citation>
    <scope>NUCLEOTIDE SEQUENCE [LARGE SCALE GENOMIC DNA]</scope>
    <source>
        <strain evidence="2 3">Pla2</strain>
    </source>
</reference>
<comment type="caution">
    <text evidence="2">The sequence shown here is derived from an EMBL/GenBank/DDBJ whole genome shotgun (WGS) entry which is preliminary data.</text>
</comment>
<evidence type="ECO:0000313" key="2">
    <source>
        <dbReference type="EMBL" id="MDG3004866.1"/>
    </source>
</evidence>
<keyword evidence="3" id="KW-1185">Reference proteome</keyword>
<feature type="transmembrane region" description="Helical" evidence="1">
    <location>
        <begin position="79"/>
        <end position="98"/>
    </location>
</feature>
<gene>
    <name evidence="2" type="ORF">PZE19_13855</name>
</gene>
<protein>
    <submittedName>
        <fullName evidence="2">Uncharacterized protein</fullName>
    </submittedName>
</protein>
<dbReference type="RefSeq" id="WP_277861217.1">
    <property type="nucleotide sequence ID" value="NZ_JARRAG010000002.1"/>
</dbReference>
<feature type="transmembrane region" description="Helical" evidence="1">
    <location>
        <begin position="104"/>
        <end position="123"/>
    </location>
</feature>
<organism evidence="2 3">
    <name type="scientific">Paludisphaera mucosa</name>
    <dbReference type="NCBI Taxonomy" id="3030827"/>
    <lineage>
        <taxon>Bacteria</taxon>
        <taxon>Pseudomonadati</taxon>
        <taxon>Planctomycetota</taxon>
        <taxon>Planctomycetia</taxon>
        <taxon>Isosphaerales</taxon>
        <taxon>Isosphaeraceae</taxon>
        <taxon>Paludisphaera</taxon>
    </lineage>
</organism>
<keyword evidence="1" id="KW-1133">Transmembrane helix</keyword>
<keyword evidence="1" id="KW-0472">Membrane</keyword>
<proteinExistence type="predicted"/>
<evidence type="ECO:0000313" key="3">
    <source>
        <dbReference type="Proteomes" id="UP001216907"/>
    </source>
</evidence>
<dbReference type="Proteomes" id="UP001216907">
    <property type="component" value="Unassembled WGS sequence"/>
</dbReference>
<feature type="transmembrane region" description="Helical" evidence="1">
    <location>
        <begin position="46"/>
        <end position="67"/>
    </location>
</feature>
<sequence length="141" mass="15083">MISPNASDARMDLALPRILAAFLFLLAAVMGLPAAAVVLTGLVKGDWSVILVMTIVMPFVWMSAWLGRILWSGRPIPDWFVAATAFVVSLAPFGILLASGHAGFAGLLLVVASPMLLGIWSSWRGRRHDAASKPKPLDDFA</sequence>
<name>A0ABT6FBE9_9BACT</name>
<accession>A0ABT6FBE9</accession>
<evidence type="ECO:0000256" key="1">
    <source>
        <dbReference type="SAM" id="Phobius"/>
    </source>
</evidence>
<dbReference type="EMBL" id="JARRAG010000002">
    <property type="protein sequence ID" value="MDG3004866.1"/>
    <property type="molecule type" value="Genomic_DNA"/>
</dbReference>
<keyword evidence="1" id="KW-0812">Transmembrane</keyword>